<proteinExistence type="predicted"/>
<keyword evidence="2" id="KW-1185">Reference proteome</keyword>
<reference evidence="1 2" key="1">
    <citation type="journal article" date="2016" name="Mol. Biol. Evol.">
        <title>Comparative Genomics of Early-Diverging Mushroom-Forming Fungi Provides Insights into the Origins of Lignocellulose Decay Capabilities.</title>
        <authorList>
            <person name="Nagy L.G."/>
            <person name="Riley R."/>
            <person name="Tritt A."/>
            <person name="Adam C."/>
            <person name="Daum C."/>
            <person name="Floudas D."/>
            <person name="Sun H."/>
            <person name="Yadav J.S."/>
            <person name="Pangilinan J."/>
            <person name="Larsson K.H."/>
            <person name="Matsuura K."/>
            <person name="Barry K."/>
            <person name="Labutti K."/>
            <person name="Kuo R."/>
            <person name="Ohm R.A."/>
            <person name="Bhattacharya S.S."/>
            <person name="Shirouzu T."/>
            <person name="Yoshinaga Y."/>
            <person name="Martin F.M."/>
            <person name="Grigoriev I.V."/>
            <person name="Hibbett D.S."/>
        </authorList>
    </citation>
    <scope>NUCLEOTIDE SEQUENCE [LARGE SCALE GENOMIC DNA]</scope>
    <source>
        <strain evidence="1 2">HHB14362 ss-1</strain>
    </source>
</reference>
<dbReference type="InParanoid" id="A0A165T3G0"/>
<gene>
    <name evidence="1" type="ORF">NEOLEDRAFT_1132640</name>
</gene>
<evidence type="ECO:0000313" key="1">
    <source>
        <dbReference type="EMBL" id="KZT26083.1"/>
    </source>
</evidence>
<dbReference type="AlphaFoldDB" id="A0A165T3G0"/>
<protein>
    <submittedName>
        <fullName evidence="1">Uncharacterized protein</fullName>
    </submittedName>
</protein>
<sequence length="51" mass="5824">MSAGVGSPINENSVSVPFYAQNTSSQYHLIKMEEDPYYVRSSFQNTKLFLF</sequence>
<name>A0A165T3G0_9AGAM</name>
<dbReference type="Proteomes" id="UP000076761">
    <property type="component" value="Unassembled WGS sequence"/>
</dbReference>
<dbReference type="EMBL" id="KV425568">
    <property type="protein sequence ID" value="KZT26083.1"/>
    <property type="molecule type" value="Genomic_DNA"/>
</dbReference>
<evidence type="ECO:0000313" key="2">
    <source>
        <dbReference type="Proteomes" id="UP000076761"/>
    </source>
</evidence>
<organism evidence="1 2">
    <name type="scientific">Neolentinus lepideus HHB14362 ss-1</name>
    <dbReference type="NCBI Taxonomy" id="1314782"/>
    <lineage>
        <taxon>Eukaryota</taxon>
        <taxon>Fungi</taxon>
        <taxon>Dikarya</taxon>
        <taxon>Basidiomycota</taxon>
        <taxon>Agaricomycotina</taxon>
        <taxon>Agaricomycetes</taxon>
        <taxon>Gloeophyllales</taxon>
        <taxon>Gloeophyllaceae</taxon>
        <taxon>Neolentinus</taxon>
    </lineage>
</organism>
<accession>A0A165T3G0</accession>